<feature type="transmembrane region" description="Helical" evidence="1">
    <location>
        <begin position="73"/>
        <end position="96"/>
    </location>
</feature>
<feature type="transmembrane region" description="Helical" evidence="1">
    <location>
        <begin position="36"/>
        <end position="61"/>
    </location>
</feature>
<keyword evidence="3" id="KW-1185">Reference proteome</keyword>
<proteinExistence type="predicted"/>
<evidence type="ECO:0000313" key="2">
    <source>
        <dbReference type="EMBL" id="CAG9320414.1"/>
    </source>
</evidence>
<dbReference type="AlphaFoldDB" id="A0AAU9JFG3"/>
<comment type="caution">
    <text evidence="2">The sequence shown here is derived from an EMBL/GenBank/DDBJ whole genome shotgun (WGS) entry which is preliminary data.</text>
</comment>
<sequence length="200" mass="22881">MFGSGATVSYYRIQDKGDNKLIGEIYKLHIKNFISILRLLSIFICAYFGIGFILGIYRIAISQDVDTSNIPVLIDWILSLIISLLWLVVAYGGFQAVKVQSRGTSKRFAKALLGCSAIYIVYLIFSYFANFDSYKNHWEKEYGLSMIETIGWMMSYLFIVAFLEGFFVLKARQFNKIITQCILESLNDSKVLNKPLKNIN</sequence>
<keyword evidence="1" id="KW-1133">Transmembrane helix</keyword>
<evidence type="ECO:0000313" key="3">
    <source>
        <dbReference type="Proteomes" id="UP001162131"/>
    </source>
</evidence>
<protein>
    <submittedName>
        <fullName evidence="2">Uncharacterized protein</fullName>
    </submittedName>
</protein>
<evidence type="ECO:0000256" key="1">
    <source>
        <dbReference type="SAM" id="Phobius"/>
    </source>
</evidence>
<dbReference type="Proteomes" id="UP001162131">
    <property type="component" value="Unassembled WGS sequence"/>
</dbReference>
<dbReference type="EMBL" id="CAJZBQ010000025">
    <property type="protein sequence ID" value="CAG9320414.1"/>
    <property type="molecule type" value="Genomic_DNA"/>
</dbReference>
<keyword evidence="1" id="KW-0812">Transmembrane</keyword>
<feature type="transmembrane region" description="Helical" evidence="1">
    <location>
        <begin position="108"/>
        <end position="129"/>
    </location>
</feature>
<reference evidence="2" key="1">
    <citation type="submission" date="2021-09" db="EMBL/GenBank/DDBJ databases">
        <authorList>
            <consortium name="AG Swart"/>
            <person name="Singh M."/>
            <person name="Singh A."/>
            <person name="Seah K."/>
            <person name="Emmerich C."/>
        </authorList>
    </citation>
    <scope>NUCLEOTIDE SEQUENCE</scope>
    <source>
        <strain evidence="2">ATCC30299</strain>
    </source>
</reference>
<gene>
    <name evidence="2" type="ORF">BSTOLATCC_MIC26329</name>
</gene>
<feature type="transmembrane region" description="Helical" evidence="1">
    <location>
        <begin position="149"/>
        <end position="169"/>
    </location>
</feature>
<name>A0AAU9JFG3_9CILI</name>
<accession>A0AAU9JFG3</accession>
<organism evidence="2 3">
    <name type="scientific">Blepharisma stoltei</name>
    <dbReference type="NCBI Taxonomy" id="1481888"/>
    <lineage>
        <taxon>Eukaryota</taxon>
        <taxon>Sar</taxon>
        <taxon>Alveolata</taxon>
        <taxon>Ciliophora</taxon>
        <taxon>Postciliodesmatophora</taxon>
        <taxon>Heterotrichea</taxon>
        <taxon>Heterotrichida</taxon>
        <taxon>Blepharismidae</taxon>
        <taxon>Blepharisma</taxon>
    </lineage>
</organism>
<keyword evidence="1" id="KW-0472">Membrane</keyword>